<organism evidence="1 2">
    <name type="scientific">Pseudonocardia xishanensis</name>
    <dbReference type="NCBI Taxonomy" id="630995"/>
    <lineage>
        <taxon>Bacteria</taxon>
        <taxon>Bacillati</taxon>
        <taxon>Actinomycetota</taxon>
        <taxon>Actinomycetes</taxon>
        <taxon>Pseudonocardiales</taxon>
        <taxon>Pseudonocardiaceae</taxon>
        <taxon>Pseudonocardia</taxon>
    </lineage>
</organism>
<accession>A0ABP8S3S3</accession>
<evidence type="ECO:0000313" key="2">
    <source>
        <dbReference type="Proteomes" id="UP001501598"/>
    </source>
</evidence>
<dbReference type="Proteomes" id="UP001501598">
    <property type="component" value="Unassembled WGS sequence"/>
</dbReference>
<evidence type="ECO:0000313" key="1">
    <source>
        <dbReference type="EMBL" id="GAA4558799.1"/>
    </source>
</evidence>
<name>A0ABP8S3S3_9PSEU</name>
<protein>
    <submittedName>
        <fullName evidence="1">Uncharacterized protein</fullName>
    </submittedName>
</protein>
<comment type="caution">
    <text evidence="1">The sequence shown here is derived from an EMBL/GenBank/DDBJ whole genome shotgun (WGS) entry which is preliminary data.</text>
</comment>
<keyword evidence="2" id="KW-1185">Reference proteome</keyword>
<reference evidence="2" key="1">
    <citation type="journal article" date="2019" name="Int. J. Syst. Evol. Microbiol.">
        <title>The Global Catalogue of Microorganisms (GCM) 10K type strain sequencing project: providing services to taxonomists for standard genome sequencing and annotation.</title>
        <authorList>
            <consortium name="The Broad Institute Genomics Platform"/>
            <consortium name="The Broad Institute Genome Sequencing Center for Infectious Disease"/>
            <person name="Wu L."/>
            <person name="Ma J."/>
        </authorList>
    </citation>
    <scope>NUCLEOTIDE SEQUENCE [LARGE SCALE GENOMIC DNA]</scope>
    <source>
        <strain evidence="2">JCM 17906</strain>
    </source>
</reference>
<proteinExistence type="predicted"/>
<gene>
    <name evidence="1" type="ORF">GCM10023175_65630</name>
</gene>
<sequence>MGQGVANILAGAAHSTAAKHGVLELMKTAALEQGAWDMTSGHPGGTRAGHEVAARHWHAFGGLIEPSEVRGPWCSWLPTRPPGSPGSRCPWTAGTWCCRPSTRRRPPEWSARCR</sequence>
<dbReference type="EMBL" id="BAABGT010000115">
    <property type="protein sequence ID" value="GAA4558799.1"/>
    <property type="molecule type" value="Genomic_DNA"/>
</dbReference>